<organism evidence="1 2">
    <name type="scientific">Echinococcus multilocularis</name>
    <name type="common">Fox tapeworm</name>
    <dbReference type="NCBI Taxonomy" id="6211"/>
    <lineage>
        <taxon>Eukaryota</taxon>
        <taxon>Metazoa</taxon>
        <taxon>Spiralia</taxon>
        <taxon>Lophotrochozoa</taxon>
        <taxon>Platyhelminthes</taxon>
        <taxon>Cestoda</taxon>
        <taxon>Eucestoda</taxon>
        <taxon>Cyclophyllidea</taxon>
        <taxon>Taeniidae</taxon>
        <taxon>Echinococcus</taxon>
    </lineage>
</organism>
<reference evidence="1" key="2">
    <citation type="submission" date="2015-11" db="EMBL/GenBank/DDBJ databases">
        <authorList>
            <person name="Zhang Y."/>
            <person name="Guo Z."/>
        </authorList>
    </citation>
    <scope>NUCLEOTIDE SEQUENCE</scope>
</reference>
<keyword evidence="2" id="KW-1185">Reference proteome</keyword>
<sequence length="69" mass="8082">MPFRILKRPSSHYFIQCVSHGCRSCASTARNVPSPLSGDLPPYLLMYPPSTKLRLRWYFKKPNMYTNPY</sequence>
<name>A0A087W1K2_ECHMU</name>
<gene>
    <name evidence="1" type="ORF">EmuJ_000234200</name>
</gene>
<dbReference type="AlphaFoldDB" id="A0A087W1K2"/>
<proteinExistence type="predicted"/>
<reference evidence="1" key="1">
    <citation type="journal article" date="2013" name="Nature">
        <title>The genomes of four tapeworm species reveal adaptations to parasitism.</title>
        <authorList>
            <person name="Tsai I.J."/>
            <person name="Zarowiecki M."/>
            <person name="Holroyd N."/>
            <person name="Garciarrubio A."/>
            <person name="Sanchez-Flores A."/>
            <person name="Brooks K.L."/>
            <person name="Tracey A."/>
            <person name="Bobes R.J."/>
            <person name="Fragoso G."/>
            <person name="Sciutto E."/>
            <person name="Aslett M."/>
            <person name="Beasley H."/>
            <person name="Bennett H.M."/>
            <person name="Cai J."/>
            <person name="Camicia F."/>
            <person name="Clark R."/>
            <person name="Cucher M."/>
            <person name="De Silva N."/>
            <person name="Day T.A."/>
            <person name="Deplazes P."/>
            <person name="Estrada K."/>
            <person name="Fernandez C."/>
            <person name="Holland P.W."/>
            <person name="Hou J."/>
            <person name="Hu S."/>
            <person name="Huckvale T."/>
            <person name="Hung S.S."/>
            <person name="Kamenetzky L."/>
            <person name="Keane J.A."/>
            <person name="Kiss F."/>
            <person name="Koziol U."/>
            <person name="Lambert O."/>
            <person name="Liu K."/>
            <person name="Luo X."/>
            <person name="Luo Y."/>
            <person name="Macchiaroli N."/>
            <person name="Nichol S."/>
            <person name="Paps J."/>
            <person name="Parkinson J."/>
            <person name="Pouchkina-Stantcheva N."/>
            <person name="Riddiford N."/>
            <person name="Rosenzvit M."/>
            <person name="Salinas G."/>
            <person name="Wasmuth J.D."/>
            <person name="Zamanian M."/>
            <person name="Zheng Y."/>
            <person name="Cai X."/>
            <person name="Soberon X."/>
            <person name="Olson P.D."/>
            <person name="Laclette J.P."/>
            <person name="Brehm K."/>
            <person name="Berriman M."/>
            <person name="Garciarrubio A."/>
            <person name="Bobes R.J."/>
            <person name="Fragoso G."/>
            <person name="Sanchez-Flores A."/>
            <person name="Estrada K."/>
            <person name="Cevallos M.A."/>
            <person name="Morett E."/>
            <person name="Gonzalez V."/>
            <person name="Portillo T."/>
            <person name="Ochoa-Leyva A."/>
            <person name="Jose M.V."/>
            <person name="Sciutto E."/>
            <person name="Landa A."/>
            <person name="Jimenez L."/>
            <person name="Valdes V."/>
            <person name="Carrero J.C."/>
            <person name="Larralde C."/>
            <person name="Morales-Montor J."/>
            <person name="Limon-Lason J."/>
            <person name="Soberon X."/>
            <person name="Laclette J.P."/>
        </authorList>
    </citation>
    <scope>NUCLEOTIDE SEQUENCE [LARGE SCALE GENOMIC DNA]</scope>
</reference>
<accession>A0A087W1K2</accession>
<evidence type="ECO:0000313" key="2">
    <source>
        <dbReference type="Proteomes" id="UP000017246"/>
    </source>
</evidence>
<protein>
    <submittedName>
        <fullName evidence="1">Uncharacterized protein</fullName>
    </submittedName>
</protein>
<dbReference type="Proteomes" id="UP000017246">
    <property type="component" value="Unassembled WGS sequence"/>
</dbReference>
<evidence type="ECO:0000313" key="1">
    <source>
        <dbReference type="EMBL" id="CDI98487.1"/>
    </source>
</evidence>
<dbReference type="EMBL" id="LN902844">
    <property type="protein sequence ID" value="CDI98487.1"/>
    <property type="molecule type" value="Genomic_DNA"/>
</dbReference>